<dbReference type="EMBL" id="DUZY01000002">
    <property type="protein sequence ID" value="DAD28387.1"/>
    <property type="molecule type" value="Genomic_DNA"/>
</dbReference>
<comment type="caution">
    <text evidence="1">The sequence shown here is derived from an EMBL/GenBank/DDBJ whole genome shotgun (WGS) entry which is preliminary data.</text>
</comment>
<proteinExistence type="predicted"/>
<protein>
    <submittedName>
        <fullName evidence="1">Uncharacterized protein</fullName>
    </submittedName>
</protein>
<gene>
    <name evidence="1" type="ORF">HUJ06_029855</name>
</gene>
<keyword evidence="2" id="KW-1185">Reference proteome</keyword>
<reference evidence="1 2" key="1">
    <citation type="journal article" date="2020" name="Mol. Biol. Evol.">
        <title>Distinct Expression and Methylation Patterns for Genes with Different Fates following a Single Whole-Genome Duplication in Flowering Plants.</title>
        <authorList>
            <person name="Shi T."/>
            <person name="Rahmani R.S."/>
            <person name="Gugger P.F."/>
            <person name="Wang M."/>
            <person name="Li H."/>
            <person name="Zhang Y."/>
            <person name="Li Z."/>
            <person name="Wang Q."/>
            <person name="Van de Peer Y."/>
            <person name="Marchal K."/>
            <person name="Chen J."/>
        </authorList>
    </citation>
    <scope>NUCLEOTIDE SEQUENCE [LARGE SCALE GENOMIC DNA]</scope>
    <source>
        <tissue evidence="1">Leaf</tissue>
    </source>
</reference>
<sequence>MKNSHSAEIAQVDSMGLCKELFSSPIHRLWQHMSFASERGILRLLILCAIITSSSVLHKLRKTGVALFKEVGSKEDMWKANRVPGI</sequence>
<evidence type="ECO:0000313" key="2">
    <source>
        <dbReference type="Proteomes" id="UP000607653"/>
    </source>
</evidence>
<name>A0A822Y7G6_NELNU</name>
<accession>A0A822Y7G6</accession>
<evidence type="ECO:0000313" key="1">
    <source>
        <dbReference type="EMBL" id="DAD28387.1"/>
    </source>
</evidence>
<dbReference type="Proteomes" id="UP000607653">
    <property type="component" value="Unassembled WGS sequence"/>
</dbReference>
<dbReference type="AlphaFoldDB" id="A0A822Y7G6"/>
<organism evidence="1 2">
    <name type="scientific">Nelumbo nucifera</name>
    <name type="common">Sacred lotus</name>
    <dbReference type="NCBI Taxonomy" id="4432"/>
    <lineage>
        <taxon>Eukaryota</taxon>
        <taxon>Viridiplantae</taxon>
        <taxon>Streptophyta</taxon>
        <taxon>Embryophyta</taxon>
        <taxon>Tracheophyta</taxon>
        <taxon>Spermatophyta</taxon>
        <taxon>Magnoliopsida</taxon>
        <taxon>Proteales</taxon>
        <taxon>Nelumbonaceae</taxon>
        <taxon>Nelumbo</taxon>
    </lineage>
</organism>